<evidence type="ECO:0000256" key="1">
    <source>
        <dbReference type="ARBA" id="ARBA00001933"/>
    </source>
</evidence>
<keyword evidence="7 18" id="KW-0032">Aminotransferase</keyword>
<evidence type="ECO:0000256" key="9">
    <source>
        <dbReference type="ARBA" id="ARBA00022679"/>
    </source>
</evidence>
<dbReference type="PANTHER" id="PTHR11825:SF44">
    <property type="entry name" value="BRANCHED-CHAIN-AMINO-ACID AMINOTRANSFERASE"/>
    <property type="match status" value="1"/>
</dbReference>
<dbReference type="GO" id="GO:0009082">
    <property type="term" value="P:branched-chain amino acid biosynthetic process"/>
    <property type="evidence" value="ECO:0007669"/>
    <property type="project" value="UniProtKB-KW"/>
</dbReference>
<keyword evidence="9 18" id="KW-0808">Transferase</keyword>
<dbReference type="GO" id="GO:0008652">
    <property type="term" value="P:amino acid biosynthetic process"/>
    <property type="evidence" value="ECO:0007669"/>
    <property type="project" value="UniProtKB-KW"/>
</dbReference>
<dbReference type="EC" id="2.6.1.42" evidence="18"/>
<evidence type="ECO:0000256" key="15">
    <source>
        <dbReference type="PIRSR" id="PIRSR006468-1"/>
    </source>
</evidence>
<dbReference type="InterPro" id="IPR005786">
    <property type="entry name" value="B_amino_transII"/>
</dbReference>
<dbReference type="InterPro" id="IPR036038">
    <property type="entry name" value="Aminotransferase-like"/>
</dbReference>
<evidence type="ECO:0000256" key="2">
    <source>
        <dbReference type="ARBA" id="ARBA00003109"/>
    </source>
</evidence>
<evidence type="ECO:0000256" key="16">
    <source>
        <dbReference type="RuleBase" id="RU004106"/>
    </source>
</evidence>
<comment type="pathway">
    <text evidence="4 19">Amino-acid biosynthesis; L-valine biosynthesis; L-valine from pyruvate: step 4/4.</text>
</comment>
<dbReference type="InterPro" id="IPR001544">
    <property type="entry name" value="Aminotrans_IV"/>
</dbReference>
<comment type="function">
    <text evidence="2">Acts on leucine, isoleucine and valine.</text>
</comment>
<evidence type="ECO:0000256" key="5">
    <source>
        <dbReference type="ARBA" id="ARBA00005072"/>
    </source>
</evidence>
<comment type="catalytic activity">
    <reaction evidence="13 18">
        <text>L-isoleucine + 2-oxoglutarate = (S)-3-methyl-2-oxopentanoate + L-glutamate</text>
        <dbReference type="Rhea" id="RHEA:24801"/>
        <dbReference type="ChEBI" id="CHEBI:16810"/>
        <dbReference type="ChEBI" id="CHEBI:29985"/>
        <dbReference type="ChEBI" id="CHEBI:35146"/>
        <dbReference type="ChEBI" id="CHEBI:58045"/>
        <dbReference type="EC" id="2.6.1.42"/>
    </reaction>
</comment>
<comment type="similarity">
    <text evidence="6 16">Belongs to the class-IV pyridoxal-phosphate-dependent aminotransferase family.</text>
</comment>
<dbReference type="InterPro" id="IPR043131">
    <property type="entry name" value="BCAT-like_N"/>
</dbReference>
<keyword evidence="11 18" id="KW-0100">Branched-chain amino acid biosynthesis</keyword>
<evidence type="ECO:0000256" key="19">
    <source>
        <dbReference type="RuleBase" id="RU004519"/>
    </source>
</evidence>
<evidence type="ECO:0000256" key="10">
    <source>
        <dbReference type="ARBA" id="ARBA00022898"/>
    </source>
</evidence>
<evidence type="ECO:0000256" key="14">
    <source>
        <dbReference type="ARBA" id="ARBA00049229"/>
    </source>
</evidence>
<comment type="catalytic activity">
    <reaction evidence="14 18">
        <text>L-leucine + 2-oxoglutarate = 4-methyl-2-oxopentanoate + L-glutamate</text>
        <dbReference type="Rhea" id="RHEA:18321"/>
        <dbReference type="ChEBI" id="CHEBI:16810"/>
        <dbReference type="ChEBI" id="CHEBI:17865"/>
        <dbReference type="ChEBI" id="CHEBI:29985"/>
        <dbReference type="ChEBI" id="CHEBI:57427"/>
        <dbReference type="EC" id="2.6.1.42"/>
    </reaction>
</comment>
<dbReference type="GO" id="GO:0004084">
    <property type="term" value="F:branched-chain-amino-acid transaminase activity"/>
    <property type="evidence" value="ECO:0007669"/>
    <property type="project" value="UniProtKB-EC"/>
</dbReference>
<comment type="cofactor">
    <cofactor evidence="1 17">
        <name>pyridoxal 5'-phosphate</name>
        <dbReference type="ChEBI" id="CHEBI:597326"/>
    </cofactor>
</comment>
<evidence type="ECO:0000256" key="17">
    <source>
        <dbReference type="RuleBase" id="RU004516"/>
    </source>
</evidence>
<reference evidence="20" key="1">
    <citation type="submission" date="2021-07" db="EMBL/GenBank/DDBJ databases">
        <title>New genus and species of the family Alcaligenaceae.</title>
        <authorList>
            <person name="Hahn M.W."/>
        </authorList>
    </citation>
    <scope>NUCLEOTIDE SEQUENCE</scope>
    <source>
        <strain evidence="20">LF4-65</strain>
    </source>
</reference>
<dbReference type="Pfam" id="PF01063">
    <property type="entry name" value="Aminotran_4"/>
    <property type="match status" value="1"/>
</dbReference>
<dbReference type="PROSITE" id="PS00770">
    <property type="entry name" value="AA_TRANSFER_CLASS_4"/>
    <property type="match status" value="1"/>
</dbReference>
<dbReference type="NCBIfam" id="NF009897">
    <property type="entry name" value="PRK13357.1"/>
    <property type="match status" value="1"/>
</dbReference>
<dbReference type="SUPFAM" id="SSF56752">
    <property type="entry name" value="D-aminoacid aminotransferase-like PLP-dependent enzymes"/>
    <property type="match status" value="1"/>
</dbReference>
<evidence type="ECO:0000256" key="12">
    <source>
        <dbReference type="ARBA" id="ARBA00048212"/>
    </source>
</evidence>
<comment type="caution">
    <text evidence="20">The sequence shown here is derived from an EMBL/GenBank/DDBJ whole genome shotgun (WGS) entry which is preliminary data.</text>
</comment>
<accession>A0A953ND11</accession>
<dbReference type="PANTHER" id="PTHR11825">
    <property type="entry name" value="SUBGROUP IIII AMINOTRANSFERASE"/>
    <property type="match status" value="1"/>
</dbReference>
<organism evidence="20 21">
    <name type="scientific">Zwartia hollandica</name>
    <dbReference type="NCBI Taxonomy" id="324606"/>
    <lineage>
        <taxon>Bacteria</taxon>
        <taxon>Pseudomonadati</taxon>
        <taxon>Pseudomonadota</taxon>
        <taxon>Betaproteobacteria</taxon>
        <taxon>Burkholderiales</taxon>
        <taxon>Alcaligenaceae</taxon>
        <taxon>Zwartia</taxon>
    </lineage>
</organism>
<comment type="pathway">
    <text evidence="5 19">Amino-acid biosynthesis; L-leucine biosynthesis; L-leucine from 3-methyl-2-oxobutanoate: step 4/4.</text>
</comment>
<sequence>MQTSVNAQFHQARSATPTPIFTRQTILNNPGFGKHYSDHMVAIDWDVSQGWHDHRAIPYAPLTLDPASLVLHYAQAVFEGLKAYQHPDGSIWTFRPELNAQRFINSAERLGLPELPQDLFVQSLKELVQLDKEWVPNTPESSLYFRPFMIANETFLGVRGADKVAYYVIGSPAGPYFASGVSPVPIWVSTQRTRAAKGGTGYAKCAGNYAGSLAPLNEARRNGCPQVLFLDAEHGQYLEELGGMNIFVVLKNGTLVTPALSDSILPGVTRASVIALARASGHDVQERLVSLNEVRDGLASGQVTEIFACGTAALIFPINALKSDQFNYRLDAQAAGPITLSLRKQLIDIQYGLVPDTNKWMVRLA</sequence>
<dbReference type="InterPro" id="IPR033939">
    <property type="entry name" value="BCAT_family"/>
</dbReference>
<comment type="pathway">
    <text evidence="3 19">Amino-acid biosynthesis; L-isoleucine biosynthesis; L-isoleucine from 2-oxobutanoate: step 4/4.</text>
</comment>
<dbReference type="PIRSF" id="PIRSF006468">
    <property type="entry name" value="BCAT1"/>
    <property type="match status" value="1"/>
</dbReference>
<gene>
    <name evidence="20" type="ORF">KZZ10_10500</name>
</gene>
<name>A0A953ND11_9BURK</name>
<evidence type="ECO:0000256" key="18">
    <source>
        <dbReference type="RuleBase" id="RU004517"/>
    </source>
</evidence>
<evidence type="ECO:0000313" key="20">
    <source>
        <dbReference type="EMBL" id="MBZ1351075.1"/>
    </source>
</evidence>
<evidence type="ECO:0000256" key="3">
    <source>
        <dbReference type="ARBA" id="ARBA00004824"/>
    </source>
</evidence>
<dbReference type="EMBL" id="JAHXRI010000007">
    <property type="protein sequence ID" value="MBZ1351075.1"/>
    <property type="molecule type" value="Genomic_DNA"/>
</dbReference>
<comment type="catalytic activity">
    <reaction evidence="12 18">
        <text>L-valine + 2-oxoglutarate = 3-methyl-2-oxobutanoate + L-glutamate</text>
        <dbReference type="Rhea" id="RHEA:24813"/>
        <dbReference type="ChEBI" id="CHEBI:11851"/>
        <dbReference type="ChEBI" id="CHEBI:16810"/>
        <dbReference type="ChEBI" id="CHEBI:29985"/>
        <dbReference type="ChEBI" id="CHEBI:57762"/>
        <dbReference type="EC" id="2.6.1.42"/>
    </reaction>
</comment>
<evidence type="ECO:0000256" key="13">
    <source>
        <dbReference type="ARBA" id="ARBA00048798"/>
    </source>
</evidence>
<protein>
    <recommendedName>
        <fullName evidence="18">Branched-chain-amino-acid aminotransferase</fullName>
        <ecNumber evidence="18">2.6.1.42</ecNumber>
    </recommendedName>
</protein>
<dbReference type="CDD" id="cd01557">
    <property type="entry name" value="BCAT_beta_family"/>
    <property type="match status" value="1"/>
</dbReference>
<dbReference type="InterPro" id="IPR018300">
    <property type="entry name" value="Aminotrans_IV_CS"/>
</dbReference>
<evidence type="ECO:0000313" key="21">
    <source>
        <dbReference type="Proteomes" id="UP000739565"/>
    </source>
</evidence>
<dbReference type="RefSeq" id="WP_259661476.1">
    <property type="nucleotide sequence ID" value="NZ_JAHXRI010000007.1"/>
</dbReference>
<dbReference type="Proteomes" id="UP000739565">
    <property type="component" value="Unassembled WGS sequence"/>
</dbReference>
<dbReference type="AlphaFoldDB" id="A0A953ND11"/>
<evidence type="ECO:0000256" key="11">
    <source>
        <dbReference type="ARBA" id="ARBA00023304"/>
    </source>
</evidence>
<evidence type="ECO:0000256" key="6">
    <source>
        <dbReference type="ARBA" id="ARBA00009320"/>
    </source>
</evidence>
<keyword evidence="8 18" id="KW-0028">Amino-acid biosynthesis</keyword>
<feature type="modified residue" description="N6-(pyridoxal phosphate)lysine" evidence="15">
    <location>
        <position position="204"/>
    </location>
</feature>
<proteinExistence type="inferred from homology"/>
<keyword evidence="10 17" id="KW-0663">Pyridoxal phosphate</keyword>
<evidence type="ECO:0000256" key="7">
    <source>
        <dbReference type="ARBA" id="ARBA00022576"/>
    </source>
</evidence>
<dbReference type="Gene3D" id="3.20.10.10">
    <property type="entry name" value="D-amino Acid Aminotransferase, subunit A, domain 2"/>
    <property type="match status" value="1"/>
</dbReference>
<evidence type="ECO:0000256" key="4">
    <source>
        <dbReference type="ARBA" id="ARBA00004931"/>
    </source>
</evidence>
<keyword evidence="21" id="KW-1185">Reference proteome</keyword>
<dbReference type="InterPro" id="IPR043132">
    <property type="entry name" value="BCAT-like_C"/>
</dbReference>
<dbReference type="NCBIfam" id="TIGR01123">
    <property type="entry name" value="ilvE_II"/>
    <property type="match status" value="1"/>
</dbReference>
<dbReference type="Gene3D" id="3.30.470.10">
    <property type="match status" value="1"/>
</dbReference>
<evidence type="ECO:0000256" key="8">
    <source>
        <dbReference type="ARBA" id="ARBA00022605"/>
    </source>
</evidence>